<dbReference type="AlphaFoldDB" id="A0A3P7RFE8"/>
<dbReference type="InterPro" id="IPR002347">
    <property type="entry name" value="SDR_fam"/>
</dbReference>
<dbReference type="Pfam" id="PF00106">
    <property type="entry name" value="adh_short"/>
    <property type="match status" value="1"/>
</dbReference>
<dbReference type="PANTHER" id="PTHR43899">
    <property type="entry name" value="RH59310P"/>
    <property type="match status" value="1"/>
</dbReference>
<dbReference type="SUPFAM" id="SSF51735">
    <property type="entry name" value="NAD(P)-binding Rossmann-fold domains"/>
    <property type="match status" value="1"/>
</dbReference>
<organism evidence="4 5">
    <name type="scientific">Dibothriocephalus latus</name>
    <name type="common">Fish tapeworm</name>
    <name type="synonym">Diphyllobothrium latum</name>
    <dbReference type="NCBI Taxonomy" id="60516"/>
    <lineage>
        <taxon>Eukaryota</taxon>
        <taxon>Metazoa</taxon>
        <taxon>Spiralia</taxon>
        <taxon>Lophotrochozoa</taxon>
        <taxon>Platyhelminthes</taxon>
        <taxon>Cestoda</taxon>
        <taxon>Eucestoda</taxon>
        <taxon>Diphyllobothriidea</taxon>
        <taxon>Diphyllobothriidae</taxon>
        <taxon>Dibothriocephalus</taxon>
    </lineage>
</organism>
<reference evidence="4 5" key="1">
    <citation type="submission" date="2018-11" db="EMBL/GenBank/DDBJ databases">
        <authorList>
            <consortium name="Pathogen Informatics"/>
        </authorList>
    </citation>
    <scope>NUCLEOTIDE SEQUENCE [LARGE SCALE GENOMIC DNA]</scope>
</reference>
<dbReference type="InterPro" id="IPR051019">
    <property type="entry name" value="VLCFA-Steroid_DH"/>
</dbReference>
<dbReference type="InterPro" id="IPR036291">
    <property type="entry name" value="NAD(P)-bd_dom_sf"/>
</dbReference>
<dbReference type="Proteomes" id="UP000281553">
    <property type="component" value="Unassembled WGS sequence"/>
</dbReference>
<keyword evidence="5" id="KW-1185">Reference proteome</keyword>
<feature type="transmembrane region" description="Helical" evidence="3">
    <location>
        <begin position="6"/>
        <end position="28"/>
    </location>
</feature>
<evidence type="ECO:0000256" key="2">
    <source>
        <dbReference type="ARBA" id="ARBA00023002"/>
    </source>
</evidence>
<gene>
    <name evidence="4" type="ORF">DILT_LOCUS17886</name>
</gene>
<dbReference type="PANTHER" id="PTHR43899:SF13">
    <property type="entry name" value="RH59310P"/>
    <property type="match status" value="1"/>
</dbReference>
<comment type="similarity">
    <text evidence="1">Belongs to the short-chain dehydrogenases/reductases (SDR) family.</text>
</comment>
<evidence type="ECO:0000256" key="1">
    <source>
        <dbReference type="ARBA" id="ARBA00006484"/>
    </source>
</evidence>
<protein>
    <submittedName>
        <fullName evidence="4">Uncharacterized protein</fullName>
    </submittedName>
</protein>
<sequence>MGPSTMSALIILAVIGAMAVVRCVFSFLRPIITYFLLRHFLSKRADLKKAGDWAIVTGSTDGIGKAFAHELARSGLNVFLISRSTEKLMKVANEIESQFKVETKIFTADFTTVSYLYKIIKLLLLPRYRTWRVGTTYSLLPVDYLFKLPRVHAKGQC</sequence>
<evidence type="ECO:0000313" key="4">
    <source>
        <dbReference type="EMBL" id="VDN39459.1"/>
    </source>
</evidence>
<proteinExistence type="inferred from homology"/>
<dbReference type="GO" id="GO:0016491">
    <property type="term" value="F:oxidoreductase activity"/>
    <property type="evidence" value="ECO:0007669"/>
    <property type="project" value="UniProtKB-KW"/>
</dbReference>
<evidence type="ECO:0000256" key="3">
    <source>
        <dbReference type="SAM" id="Phobius"/>
    </source>
</evidence>
<evidence type="ECO:0000313" key="5">
    <source>
        <dbReference type="Proteomes" id="UP000281553"/>
    </source>
</evidence>
<dbReference type="OrthoDB" id="5545019at2759"/>
<keyword evidence="3" id="KW-0812">Transmembrane</keyword>
<name>A0A3P7RFE8_DIBLA</name>
<keyword evidence="3" id="KW-0472">Membrane</keyword>
<dbReference type="EMBL" id="UYRU01095557">
    <property type="protein sequence ID" value="VDN39459.1"/>
    <property type="molecule type" value="Genomic_DNA"/>
</dbReference>
<dbReference type="Gene3D" id="3.40.50.720">
    <property type="entry name" value="NAD(P)-binding Rossmann-like Domain"/>
    <property type="match status" value="1"/>
</dbReference>
<keyword evidence="2" id="KW-0560">Oxidoreductase</keyword>
<accession>A0A3P7RFE8</accession>
<keyword evidence="3" id="KW-1133">Transmembrane helix</keyword>
<dbReference type="GO" id="GO:0005783">
    <property type="term" value="C:endoplasmic reticulum"/>
    <property type="evidence" value="ECO:0007669"/>
    <property type="project" value="TreeGrafter"/>
</dbReference>